<dbReference type="GO" id="GO:0015036">
    <property type="term" value="F:disulfide oxidoreductase activity"/>
    <property type="evidence" value="ECO:0007669"/>
    <property type="project" value="UniProtKB-ARBA"/>
</dbReference>
<organism evidence="11">
    <name type="scientific">Oxalobacter aliiformigenes</name>
    <dbReference type="NCBI Taxonomy" id="2946593"/>
    <lineage>
        <taxon>Bacteria</taxon>
        <taxon>Pseudomonadati</taxon>
        <taxon>Pseudomonadota</taxon>
        <taxon>Betaproteobacteria</taxon>
        <taxon>Burkholderiales</taxon>
        <taxon>Oxalobacteraceae</taxon>
        <taxon>Oxalobacter</taxon>
    </lineage>
</organism>
<dbReference type="Gene3D" id="3.40.30.10">
    <property type="entry name" value="Glutaredoxin"/>
    <property type="match status" value="1"/>
</dbReference>
<dbReference type="InterPro" id="IPR050824">
    <property type="entry name" value="Thiol_disulfide_DsbA"/>
</dbReference>
<dbReference type="RefSeq" id="WP_269264678.1">
    <property type="nucleotide sequence ID" value="NZ_CP098248.1"/>
</dbReference>
<dbReference type="Proteomes" id="UP001164794">
    <property type="component" value="Chromosome"/>
</dbReference>
<dbReference type="AlphaFoldDB" id="A0A9E9LRF1"/>
<sequence>MIKLFSRWIAVLLVSIMAISAMASPSNPQKNVDYQILKVPQPADTGDKIEVIEFFGYFCPHCYAFDTALTNWARKHKKDVVFKRVTVKFSESMALHQKMFYTLSAMDVLTNEFHHKIFDAIQIQRIPLRTDEQIFGFIENNGIDRKKFTEMYNSFYVQMLCNKAVEMQSTYEIEGVPMIVIDGKYLTSPAIVSSGNNMDLSEGEMHVQTLKVMDTLVQQSLKEKSRIPKTKTSKTK</sequence>
<evidence type="ECO:0000256" key="4">
    <source>
        <dbReference type="ARBA" id="ARBA00022729"/>
    </source>
</evidence>
<evidence type="ECO:0000256" key="5">
    <source>
        <dbReference type="ARBA" id="ARBA00022764"/>
    </source>
</evidence>
<dbReference type="Proteomes" id="UP001164819">
    <property type="component" value="Chromosome"/>
</dbReference>
<evidence type="ECO:0000313" key="13">
    <source>
        <dbReference type="Proteomes" id="UP001164794"/>
    </source>
</evidence>
<dbReference type="PANTHER" id="PTHR35891">
    <property type="entry name" value="THIOL:DISULFIDE INTERCHANGE PROTEIN DSBA"/>
    <property type="match status" value="1"/>
</dbReference>
<keyword evidence="6" id="KW-1015">Disulfide bond</keyword>
<gene>
    <name evidence="12" type="ORF">NB645_00125</name>
    <name evidence="11" type="ORF">NB646_01310</name>
</gene>
<evidence type="ECO:0000259" key="10">
    <source>
        <dbReference type="PROSITE" id="PS51352"/>
    </source>
</evidence>
<dbReference type="InterPro" id="IPR013766">
    <property type="entry name" value="Thioredoxin_domain"/>
</dbReference>
<feature type="disulfide bond" description="Redox-active" evidence="8">
    <location>
        <begin position="59"/>
        <end position="62"/>
    </location>
</feature>
<reference evidence="11" key="2">
    <citation type="journal article" date="2022" name="Front. Microbiol.">
        <title>New perspectives on an old grouping: The genomic and phenotypic variability of Oxalobacter formigenes and the implications for calcium oxalate stone prevention.</title>
        <authorList>
            <person name="Chmiel J.A."/>
            <person name="Carr C."/>
            <person name="Stuivenberg G.A."/>
            <person name="Venema R."/>
            <person name="Chanyi R.M."/>
            <person name="Al K.F."/>
            <person name="Giguere D."/>
            <person name="Say H."/>
            <person name="Akouris P.P."/>
            <person name="Dominguez Romero S.A."/>
            <person name="Kwong A."/>
            <person name="Tai V."/>
            <person name="Koval S.F."/>
            <person name="Razvi H."/>
            <person name="Bjazevic J."/>
            <person name="Burton J.P."/>
        </authorList>
    </citation>
    <scope>NUCLEOTIDE SEQUENCE</scope>
    <source>
        <strain evidence="11">OxK</strain>
    </source>
</reference>
<dbReference type="Pfam" id="PF01323">
    <property type="entry name" value="DSBA"/>
    <property type="match status" value="1"/>
</dbReference>
<evidence type="ECO:0000256" key="6">
    <source>
        <dbReference type="ARBA" id="ARBA00023157"/>
    </source>
</evidence>
<dbReference type="GO" id="GO:0042597">
    <property type="term" value="C:periplasmic space"/>
    <property type="evidence" value="ECO:0007669"/>
    <property type="project" value="UniProtKB-SubCell"/>
</dbReference>
<dbReference type="PROSITE" id="PS51352">
    <property type="entry name" value="THIOREDOXIN_2"/>
    <property type="match status" value="1"/>
</dbReference>
<comment type="subcellular location">
    <subcellularLocation>
        <location evidence="1">Periplasm</location>
    </subcellularLocation>
</comment>
<evidence type="ECO:0000256" key="7">
    <source>
        <dbReference type="ARBA" id="ARBA00023284"/>
    </source>
</evidence>
<dbReference type="CDD" id="cd03019">
    <property type="entry name" value="DsbA_DsbA"/>
    <property type="match status" value="1"/>
</dbReference>
<keyword evidence="13" id="KW-1185">Reference proteome</keyword>
<name>A0A9E9LRF1_9BURK</name>
<evidence type="ECO:0000256" key="8">
    <source>
        <dbReference type="PIRSR" id="PIRSR001488-1"/>
    </source>
</evidence>
<dbReference type="PROSITE" id="PS00194">
    <property type="entry name" value="THIOREDOXIN_1"/>
    <property type="match status" value="1"/>
</dbReference>
<dbReference type="PIRSF" id="PIRSF001488">
    <property type="entry name" value="Tdi_protein"/>
    <property type="match status" value="1"/>
</dbReference>
<dbReference type="InterPro" id="IPR036249">
    <property type="entry name" value="Thioredoxin-like_sf"/>
</dbReference>
<feature type="signal peptide" evidence="9">
    <location>
        <begin position="1"/>
        <end position="23"/>
    </location>
</feature>
<evidence type="ECO:0000256" key="2">
    <source>
        <dbReference type="ARBA" id="ARBA00005791"/>
    </source>
</evidence>
<feature type="domain" description="Thioredoxin" evidence="10">
    <location>
        <begin position="18"/>
        <end position="170"/>
    </location>
</feature>
<dbReference type="EMBL" id="CP098251">
    <property type="protein sequence ID" value="WAV91433.1"/>
    <property type="molecule type" value="Genomic_DNA"/>
</dbReference>
<dbReference type="SUPFAM" id="SSF52833">
    <property type="entry name" value="Thioredoxin-like"/>
    <property type="match status" value="1"/>
</dbReference>
<keyword evidence="5" id="KW-0574">Periplasm</keyword>
<feature type="chain" id="PRO_5044698177" description="Thiol:disulfide interchange protein DsbA" evidence="9">
    <location>
        <begin position="24"/>
        <end position="236"/>
    </location>
</feature>
<evidence type="ECO:0000256" key="9">
    <source>
        <dbReference type="SAM" id="SignalP"/>
    </source>
</evidence>
<dbReference type="InterPro" id="IPR001853">
    <property type="entry name" value="DSBA-like_thioredoxin_dom"/>
</dbReference>
<evidence type="ECO:0000256" key="1">
    <source>
        <dbReference type="ARBA" id="ARBA00004418"/>
    </source>
</evidence>
<reference evidence="12" key="1">
    <citation type="journal article" date="2022" name="Front. Microbiol.">
        <title>New perspectives on an old grouping: The genomic and phenotypic variability of Oxalobacter formigenes and the implications for calcium oxalate stone prevention.</title>
        <authorList>
            <person name="Chmiel J.A."/>
            <person name="Carr C."/>
            <person name="Stuivenberg G.A."/>
            <person name="Venema R."/>
            <person name="Chanyi R.M."/>
            <person name="Al K.F."/>
            <person name="Giguere D."/>
            <person name="Say H."/>
            <person name="Akouris P.P."/>
            <person name="Dominguez Romero S.A."/>
            <person name="Kwong A."/>
            <person name="Tai V."/>
            <person name="Koval S.F."/>
            <person name="Razvi H."/>
            <person name="Bjazevic J."/>
            <person name="Burton J.P."/>
        </authorList>
    </citation>
    <scope>NUCLEOTIDE SEQUENCE</scope>
    <source>
        <strain evidence="12">HOxNP-1</strain>
    </source>
</reference>
<comment type="similarity">
    <text evidence="2">Belongs to the thioredoxin family. DsbA subfamily.</text>
</comment>
<accession>A0A9E9LRF1</accession>
<keyword evidence="7" id="KW-0676">Redox-active center</keyword>
<protein>
    <recommendedName>
        <fullName evidence="3">Thiol:disulfide interchange protein DsbA</fullName>
    </recommendedName>
</protein>
<proteinExistence type="inferred from homology"/>
<dbReference type="EMBL" id="CP098248">
    <property type="protein sequence ID" value="WAV97209.1"/>
    <property type="molecule type" value="Genomic_DNA"/>
</dbReference>
<evidence type="ECO:0000313" key="12">
    <source>
        <dbReference type="EMBL" id="WAV97209.1"/>
    </source>
</evidence>
<keyword evidence="4 9" id="KW-0732">Signal</keyword>
<evidence type="ECO:0000256" key="3">
    <source>
        <dbReference type="ARBA" id="ARBA00013831"/>
    </source>
</evidence>
<dbReference type="InterPro" id="IPR023205">
    <property type="entry name" value="DsbA/DsbL"/>
</dbReference>
<dbReference type="PANTHER" id="PTHR35891:SF3">
    <property type="entry name" value="THIOL:DISULFIDE INTERCHANGE PROTEIN DSBL"/>
    <property type="match status" value="1"/>
</dbReference>
<dbReference type="InterPro" id="IPR017937">
    <property type="entry name" value="Thioredoxin_CS"/>
</dbReference>
<evidence type="ECO:0000313" key="11">
    <source>
        <dbReference type="EMBL" id="WAV91433.1"/>
    </source>
</evidence>